<evidence type="ECO:0000256" key="8">
    <source>
        <dbReference type="ARBA" id="ARBA00029978"/>
    </source>
</evidence>
<sequence length="1956" mass="233993">MILKSFVLGNRLSLCMKILNSVVVVGLYYGLLITLSIGPSYLFLLRALVVMEKGDKGIQKKVSATTGLITGQLMMFISIYYAPLRLALGRPHTITVLTLSYLLSNFFWWNNNKQFWDSGSTTRNAMRNLSIQCVFLNHFIGQLFNQSRLPSSMVARLVNIYMFRCNNKMLFVTSSFVGWLIGHILFMKWVGLVLVWIHSIRWDKYIRRFNKELNIRSTKYLNNIRSNTYFKKSIRSTNKYINKYIINKNKYILKYIIYNQSLNKSRKYLGSELKNLRKELRYLASELKYLASELRNYPARIFSILLLIICVYDLGRIPPPFSTKKLKESSNSKREERRESQEETASETKGTKQEQEGYTEEDPSPSPFSEEKEDPDQKDEKQELFRFEKLLVTPLFDYNRWTRPFRYIRNDRFLSGQAVRNEMSQYFFYTCRSDGKQRISFTYPPSLSTFLEMIEKRISLSTLEKPSSEKLNSRWVYTNKQKSNNLNNEFLNRMKALRDKGVHPLDTLEKRTRLCKYDDRHPRISKRKYLYLPKMYDPFLNGPYRGTINERVSPSIRNETSIKNFIKIMGINQIHAILLSDTDYKELKQKINTFDKKTLSTEMSHFFTLINQFAREAKSSLNSIRKKVPRWPYKLITEVEQLAADYTPEDHQMRSRRAKRVVIFTQYNPDPTVPVQEVALIRYSAISDFRRNLIKGSMRTQRRKIGVWKIFQTNAHSPLFLDRINRFPFILDIIDLIDDISEMIKPFFKQWMGKGEEFNIVDYTEEQTEKKEKDKKEDTAQMIIERREEEEEREQRRKDARRAISENWDDLTLGQALRGCLLITQSVLRKYIIFPSLIIAKNIGRVLLFQRPEWSEDLQEWKREIHIKCTYDGVQLSETEFPRNWLIEGIQIKILFPFYLKPWHRSKRRSSRRDLMKTKMDSCFLTVWGRETERPLGFPQKRPSFFKPVFKELKKQFKKKSFQFIRDLKGRRTKLLLAGLKETKKWVIENVLFIIQNVLVTTKKKKDSQKYNPSLLVRLREVYESIETQKEKDSIIINQIIPESFSQIGSADWTNSSPTEKKMKDLADRKSTIRNQLERITKETTKVTPERNINMSPNKTSYNAKRLESPKKIWQISKRRNARLICQLHYFIKLLIERIYTYIFLCIINILRINTQLFLESKKKGLRNPFTIMKKIKKKLIKQIKRKCTLFPLFLFPLFTIKEKMNKAKKMHFISTLKKKESLKKISNRKTNSHSFCDLSSLSQAYVFYKLSQTQVINLDKLRAVLNYHGTSFFLKTEIKDSFGTQGIFHYELRHKKPQRYGMNRWKNWLRGHYQYDLSQIRWSRLIPKKWRNRVNRRRTAQKQNQYLTKGDSYKKEPLIHYKKQNDSQIYSVPKQKDNFQKCYKYEFFSYESIHYENKRGLSIYESKKNKKGKWSFLWSFLKNKRVSYNYNTQKHKLLDMLGDIPINNYLAKGHIMYKKPDRRYFHWQILDFSIREKADIEAWTKLDTNSTQNTQIGTNNYQIIQKVNKKNIFYLRIHQDPEINPPNPQKRFLDWMGMNEEILNHPISNWGPWFLPELVLLENSYQMRPWVIPDKLLFVNINIINRINRNENIGEKKKKKINFNRKLKGSFLISSNFEFKNRNQDEKEPVAGQGDLVQNPENLESLVSIHKKDMEEDSVSIHKKGMEEDSVGSDTQKKKYNSSGEAELDSFVKCYLICPLRWYECLKQTMIHNIEVYCLLVRLKEPKRLTLSLLEREELRLDIMQVQKILPVAEWVKTGVLILEPPRLSVKNDGQFLMYQTIGISFVHNSKYPTNLRLPVLKYYDRWVGNKTCEDYSTRHKRIIGRINKNHYDLLVPENLLSSRRRRELRILICFNSKNRNPVENGGGPFYEVMKYKFFLWLMKYKFFLWLWPNYRFLDKGKHRDKNEEMKYKFFLWPNYRLEDLACMNRYWFDTNNGSRFSMLRLHMYPRLKIR</sequence>
<evidence type="ECO:0000256" key="3">
    <source>
        <dbReference type="ARBA" id="ARBA00011510"/>
    </source>
</evidence>
<feature type="transmembrane region" description="Helical" evidence="9">
    <location>
        <begin position="62"/>
        <end position="82"/>
    </location>
</feature>
<evidence type="ECO:0000256" key="11">
    <source>
        <dbReference type="SAM" id="MobiDB-lite"/>
    </source>
</evidence>
<geneLocation type="chloroplast" evidence="12"/>
<feature type="transmembrane region" description="Helical" evidence="9">
    <location>
        <begin position="176"/>
        <end position="197"/>
    </location>
</feature>
<evidence type="ECO:0000313" key="12">
    <source>
        <dbReference type="EMBL" id="ANP25559.1"/>
    </source>
</evidence>
<organism evidence="12">
    <name type="scientific">Eucommia ulmoides</name>
    <name type="common">Hardy rubber tree</name>
    <dbReference type="NCBI Taxonomy" id="4392"/>
    <lineage>
        <taxon>Eukaryota</taxon>
        <taxon>Viridiplantae</taxon>
        <taxon>Streptophyta</taxon>
        <taxon>Embryophyta</taxon>
        <taxon>Tracheophyta</taxon>
        <taxon>Spermatophyta</taxon>
        <taxon>Magnoliopsida</taxon>
        <taxon>eudicotyledons</taxon>
        <taxon>Gunneridae</taxon>
        <taxon>Pentapetalae</taxon>
        <taxon>asterids</taxon>
        <taxon>lamiids</taxon>
        <taxon>Garryales</taxon>
        <taxon>Eucommiaceae</taxon>
        <taxon>Eucommia</taxon>
    </lineage>
</organism>
<keyword evidence="7 9" id="KW-1133">Transmembrane helix</keyword>
<evidence type="ECO:0000256" key="7">
    <source>
        <dbReference type="ARBA" id="ARBA00022989"/>
    </source>
</evidence>
<proteinExistence type="inferred from homology"/>
<gene>
    <name evidence="12" type="primary">ycf1</name>
    <name evidence="9" type="synonym">TIC214</name>
</gene>
<comment type="subunit">
    <text evidence="3 9">Part of the Tic complex.</text>
</comment>
<dbReference type="PANTHER" id="PTHR33163:SF40">
    <property type="entry name" value="PROTEIN TIC 214"/>
    <property type="match status" value="1"/>
</dbReference>
<comment type="function">
    <text evidence="9">Involved in protein precursor import into chloroplasts. May be part of an intermediate translocation complex acting as a protein-conducting channel at the inner envelope.</text>
</comment>
<accession>A0A1B0ZD70</accession>
<dbReference type="PANTHER" id="PTHR33163">
    <property type="entry name" value="PROTEIN TIC 214-RELATED"/>
    <property type="match status" value="1"/>
</dbReference>
<evidence type="ECO:0000256" key="1">
    <source>
        <dbReference type="ARBA" id="ARBA00004446"/>
    </source>
</evidence>
<evidence type="ECO:0000256" key="5">
    <source>
        <dbReference type="ARBA" id="ARBA00022692"/>
    </source>
</evidence>
<evidence type="ECO:0000256" key="6">
    <source>
        <dbReference type="ARBA" id="ARBA00022927"/>
    </source>
</evidence>
<feature type="transmembrane region" description="Helical" evidence="9">
    <location>
        <begin position="21"/>
        <end position="42"/>
    </location>
</feature>
<protein>
    <recommendedName>
        <fullName evidence="4 9">Protein TIC 214</fullName>
    </recommendedName>
    <alternativeName>
        <fullName evidence="8 9">Translocon at the inner envelope membrane of chloroplasts 214</fullName>
    </alternativeName>
</protein>
<feature type="compositionally biased region" description="Basic and acidic residues" evidence="11">
    <location>
        <begin position="325"/>
        <end position="341"/>
    </location>
</feature>
<feature type="coiled-coil region" evidence="10">
    <location>
        <begin position="259"/>
        <end position="293"/>
    </location>
</feature>
<evidence type="ECO:0000256" key="4">
    <source>
        <dbReference type="ARBA" id="ARBA00016640"/>
    </source>
</evidence>
<keyword evidence="9" id="KW-0813">Transport</keyword>
<keyword evidence="9 12" id="KW-0934">Plastid</keyword>
<dbReference type="GO" id="GO:0009706">
    <property type="term" value="C:chloroplast inner membrane"/>
    <property type="evidence" value="ECO:0007669"/>
    <property type="project" value="UniProtKB-SubCell"/>
</dbReference>
<dbReference type="InterPro" id="IPR008896">
    <property type="entry name" value="TIC214"/>
</dbReference>
<keyword evidence="5 9" id="KW-0812">Transmembrane</keyword>
<evidence type="ECO:0000256" key="10">
    <source>
        <dbReference type="SAM" id="Coils"/>
    </source>
</evidence>
<reference evidence="12" key="1">
    <citation type="journal article" date="2016" name="Tree Genet. Genomes">
        <title>Complete chloroplast genome sequences of Eucommia ulmoides: genome structure and evolution.</title>
        <authorList>
            <person name="Wang L."/>
            <person name="Wuyun T.-N."/>
            <person name="Du H."/>
            <person name="Wang D."/>
            <person name="Cao D."/>
        </authorList>
    </citation>
    <scope>NUCLEOTIDE SEQUENCE</scope>
</reference>
<feature type="region of interest" description="Disordered" evidence="11">
    <location>
        <begin position="323"/>
        <end position="379"/>
    </location>
</feature>
<comment type="subcellular location">
    <subcellularLocation>
        <location evidence="1">Plastid membrane</location>
        <topology evidence="1">Multi-pass membrane protein</topology>
    </subcellularLocation>
    <subcellularLocation>
        <location evidence="9">Plastid</location>
        <location evidence="9">Chloroplast inner membrane</location>
    </subcellularLocation>
</comment>
<keyword evidence="9 12" id="KW-0150">Chloroplast</keyword>
<name>A0A1B0ZD70_EUCUL</name>
<dbReference type="Pfam" id="PF05758">
    <property type="entry name" value="Ycf1"/>
    <property type="match status" value="3"/>
</dbReference>
<evidence type="ECO:0000256" key="9">
    <source>
        <dbReference type="RuleBase" id="RU364085"/>
    </source>
</evidence>
<comment type="similarity">
    <text evidence="2 9">Belongs to the TIC214 family.</text>
</comment>
<dbReference type="EMBL" id="KU204775">
    <property type="protein sequence ID" value="ANP25559.1"/>
    <property type="molecule type" value="Genomic_DNA"/>
</dbReference>
<dbReference type="GO" id="GO:0015031">
    <property type="term" value="P:protein transport"/>
    <property type="evidence" value="ECO:0007669"/>
    <property type="project" value="UniProtKB-KW"/>
</dbReference>
<keyword evidence="9" id="KW-1001">Plastid inner membrane</keyword>
<dbReference type="EMBL" id="KU204775">
    <property type="protein sequence ID" value="ANP25547.1"/>
    <property type="molecule type" value="Genomic_DNA"/>
</dbReference>
<feature type="region of interest" description="Disordered" evidence="11">
    <location>
        <begin position="769"/>
        <end position="799"/>
    </location>
</feature>
<keyword evidence="6 9" id="KW-0653">Protein transport</keyword>
<keyword evidence="9" id="KW-0472">Membrane</keyword>
<keyword evidence="10" id="KW-0175">Coiled coil</keyword>
<evidence type="ECO:0000256" key="2">
    <source>
        <dbReference type="ARBA" id="ARBA00009956"/>
    </source>
</evidence>